<evidence type="ECO:0000256" key="2">
    <source>
        <dbReference type="ARBA" id="ARBA00004370"/>
    </source>
</evidence>
<feature type="compositionally biased region" description="Polar residues" evidence="10">
    <location>
        <begin position="1706"/>
        <end position="1715"/>
    </location>
</feature>
<feature type="repeat" description="ANK" evidence="9">
    <location>
        <begin position="488"/>
        <end position="520"/>
    </location>
</feature>
<feature type="region of interest" description="Disordered" evidence="10">
    <location>
        <begin position="1660"/>
        <end position="1746"/>
    </location>
</feature>
<dbReference type="InterPro" id="IPR040745">
    <property type="entry name" value="Ankyrin_UPA"/>
</dbReference>
<feature type="compositionally biased region" description="Low complexity" evidence="10">
    <location>
        <begin position="1695"/>
        <end position="1705"/>
    </location>
</feature>
<keyword evidence="8" id="KW-0206">Cytoskeleton</keyword>
<feature type="repeat" description="ANK" evidence="9">
    <location>
        <begin position="554"/>
        <end position="586"/>
    </location>
</feature>
<accession>A0ABM3DEN8</accession>
<feature type="repeat" description="ANK" evidence="9">
    <location>
        <begin position="752"/>
        <end position="784"/>
    </location>
</feature>
<evidence type="ECO:0000256" key="1">
    <source>
        <dbReference type="ARBA" id="ARBA00004245"/>
    </source>
</evidence>
<evidence type="ECO:0000313" key="14">
    <source>
        <dbReference type="RefSeq" id="XP_045557257.1"/>
    </source>
</evidence>
<dbReference type="Gene3D" id="2.60.40.2660">
    <property type="match status" value="1"/>
</dbReference>
<feature type="repeat" description="ANK" evidence="9">
    <location>
        <begin position="85"/>
        <end position="117"/>
    </location>
</feature>
<dbReference type="Pfam" id="PF17809">
    <property type="entry name" value="UPA_2"/>
    <property type="match status" value="1"/>
</dbReference>
<dbReference type="InterPro" id="IPR002110">
    <property type="entry name" value="Ankyrin_rpt"/>
</dbReference>
<feature type="domain" description="Death" evidence="11">
    <location>
        <begin position="1545"/>
        <end position="1629"/>
    </location>
</feature>
<dbReference type="Pfam" id="PF00531">
    <property type="entry name" value="Death"/>
    <property type="match status" value="1"/>
</dbReference>
<comment type="subcellular location">
    <subcellularLocation>
        <location evidence="1">Cytoplasm</location>
        <location evidence="1">Cytoskeleton</location>
    </subcellularLocation>
    <subcellularLocation>
        <location evidence="2">Membrane</location>
    </subcellularLocation>
</comment>
<evidence type="ECO:0000256" key="8">
    <source>
        <dbReference type="ARBA" id="ARBA00023212"/>
    </source>
</evidence>
<feature type="repeat" description="ANK" evidence="9">
    <location>
        <begin position="118"/>
        <end position="150"/>
    </location>
</feature>
<feature type="compositionally biased region" description="Basic and acidic residues" evidence="10">
    <location>
        <begin position="1660"/>
        <end position="1674"/>
    </location>
</feature>
<feature type="repeat" description="ANK" evidence="9">
    <location>
        <begin position="620"/>
        <end position="652"/>
    </location>
</feature>
<feature type="repeat" description="ANK" evidence="9">
    <location>
        <begin position="587"/>
        <end position="619"/>
    </location>
</feature>
<evidence type="ECO:0000256" key="3">
    <source>
        <dbReference type="ARBA" id="ARBA00022490"/>
    </source>
</evidence>
<dbReference type="Gene3D" id="1.10.533.10">
    <property type="entry name" value="Death Domain, Fas"/>
    <property type="match status" value="1"/>
</dbReference>
<dbReference type="Gene3D" id="2.60.220.30">
    <property type="match status" value="3"/>
</dbReference>
<dbReference type="SMART" id="SM00248">
    <property type="entry name" value="ANK"/>
    <property type="match status" value="23"/>
</dbReference>
<feature type="repeat" description="ANK" evidence="9">
    <location>
        <begin position="455"/>
        <end position="487"/>
    </location>
</feature>
<gene>
    <name evidence="14" type="primary">LOC106577504</name>
</gene>
<dbReference type="Gene3D" id="1.25.40.20">
    <property type="entry name" value="Ankyrin repeat-containing domain"/>
    <property type="match status" value="3"/>
</dbReference>
<dbReference type="PROSITE" id="PS50297">
    <property type="entry name" value="ANK_REP_REGION"/>
    <property type="match status" value="21"/>
</dbReference>
<proteinExistence type="predicted"/>
<feature type="repeat" description="ANK" evidence="9">
    <location>
        <begin position="719"/>
        <end position="751"/>
    </location>
</feature>
<dbReference type="InterPro" id="IPR036770">
    <property type="entry name" value="Ankyrin_rpt-contain_sf"/>
</dbReference>
<feature type="region of interest" description="Disordered" evidence="10">
    <location>
        <begin position="1516"/>
        <end position="1541"/>
    </location>
</feature>
<keyword evidence="13" id="KW-1185">Reference proteome</keyword>
<feature type="repeat" description="ANK" evidence="9">
    <location>
        <begin position="151"/>
        <end position="183"/>
    </location>
</feature>
<dbReference type="InterPro" id="IPR000488">
    <property type="entry name" value="Death_dom"/>
</dbReference>
<dbReference type="PRINTS" id="PR01415">
    <property type="entry name" value="ANKYRIN"/>
</dbReference>
<evidence type="ECO:0000256" key="7">
    <source>
        <dbReference type="ARBA" id="ARBA00023136"/>
    </source>
</evidence>
<dbReference type="RefSeq" id="XP_045557257.1">
    <property type="nucleotide sequence ID" value="XM_045701301.1"/>
</dbReference>
<name>A0ABM3DEN8_SALSA</name>
<feature type="repeat" description="ANK" evidence="9">
    <location>
        <begin position="686"/>
        <end position="718"/>
    </location>
</feature>
<feature type="compositionally biased region" description="Polar residues" evidence="10">
    <location>
        <begin position="1734"/>
        <end position="1744"/>
    </location>
</feature>
<dbReference type="PROSITE" id="PS50088">
    <property type="entry name" value="ANK_REPEAT"/>
    <property type="match status" value="21"/>
</dbReference>
<evidence type="ECO:0000259" key="12">
    <source>
        <dbReference type="PROSITE" id="PS51145"/>
    </source>
</evidence>
<dbReference type="Proteomes" id="UP001652741">
    <property type="component" value="Chromosome ssa18"/>
</dbReference>
<sequence length="2002" mass="220255">MGNAAMCKVCEAEKGLKANGSQPKMDHALPESDYYCFEQHPEPEPEPQILSDSNTSFLRAARAGNIDKVLEYLKGGVDIGTCNQNGLNALHLAAKEGHVELVQELLERGSAVDSATKKGNTALHIASLAGQAEVVKILVKRGAEINSQSQNGFTPLYMAAQENHMDVVRYLLENGGNQSTATEDGFTPLAIALQQGHNQVVSVLLENDTKGKVRLPALHIAARKDDTKSAALLLQNDHNADVQSKMMVNRTTENGKSGFTPLHIAAHYGNVNVATLLLNRGAAVDFTARNGITPLHVASKRGNANMVRLLLDRGSQIDAKTRDGLTPLHCAARSGHDPAVELLLERGAPMLARTKNGLSPLHMSAQGDHVECVKHLLQHKAPVDDVTLDYLTALHVAAHCGHYRVTKLLLDKRANPNARALNGFTPLHIACKKNRVKVMELLVKYGAFIQAITESGLTPIHVAAFMGHLNIVLLLLQNGASPDVSNIRGETALHMAARAGQVEVVRCLLRNGALVDARAREDQTPLHIASRLGKTEIVQLLLQHMAHPDASTTNGYTPLHISAREGQVDVASVLLEAGASHSLATKKGFTPLHVASKYGSLDVTKLLLQKRAPPDSAGKNGLTPLHVAAHYDNQKVALLLLDKGASPHATAKNGYTPLHIAAKKNQMDIAVVLLQYGAETNILTKQGVTPLHLASQEGHADMAALLMEKGTQVNVPTKSGLTSLHLAAQEDKVAVGEILAKHGANLDQQTKLGYTPLIVACHYGNAKMVNFLLQNGASVNAKTKNGYTPLHQAAQQGNTHIINLLLQNGAKPNNITVNGNTALAIARRLGYISVVDTLKVVTEEIITSTTTVTEKHKLNVPETMTEVLDVSDEEGLHTVPTVLKESEDDVLSDDSMDLEGDDTMTGDGGEYLRAEDLRELGDDSLPGQYMDGMNYLRFSLEGGRSDSRLQSLDRSYTPSHHGYYSPKHESMIEEMLTSHNVSSLAREKEKDSYRLSWGTENLDNVALSSSPIHSGHSSPCHDHGDSSFLVSFMVDARGGAMRGCRHNGLRIIIPPRKCSAPTRVTCRLVKRHRLATMPPMVEGEGLASRLIEVGPVGAQFLGKLHLPTAPPPLNEGESLVSRILQLGPPGTKFLGPVVVEIPHFAALRGKERELVIMRSETGESWKEHHCEHTEEELNQILNGMDEELDPPEELEKKRICRIITRDFPQYFAVVSRVKQDSNLIGPEGGILSSTVVPTVQAVFPEGALTKRIKVGLQAQPMNADVVKKLLGNKATFSPIVTLEPRRRKFHKPITMTIPIPKSNTDPVVNGFGGDQPTLRLLCSITGGTTPAQWEDITGTTPLTFINDCVSFTTNVSARFWLIDCRQVQESVSFSTSVYREIICVPYMAKFVIFAKTHDPIEARLRCFCMTDDKMDKTLEQQENFTEVARSRDVEVLEGKPIYADCFGNLVPLTKSGQHHLFSFFAFKENRLALFIKIRDNTQDPCGRLSFMKEPRSYRSLAHNAICNLNITLPSYSKESDSDQEAEEEIGRKLEKLDPQDEAERKEERLEIIADHLGFSWTELARELEFSEERINLIRIENPNSLQDQSHALLKLWTDRDGKHATETTLIKRLTKINRMDIVHLIETKIIKSTQEDASSHTYAEIERTIALDHSEGFSALHEDIDSPRPGRRTDGTPSGPGSRQGPFMVSEEDLSSSMSSLHETSGQVETDTSVTGLLRHAQKEKLEKERETTHSVGGTSQSGSEKAESLHMGTFKQADDLPDIPPQTVTEEQYMDEHGNMVVKKITRKVIRKYFSPDGVEREEVTVEGSHQEMVSVEEGDGFSKVVKRTVVRSEGDQTELTFSEPLALGATTASDFESEQVQGRKVSKVVKTTVVRGERMEKQMGDSTLAADLPSAKEDFEKALSYAGGFGKIQLPHLVEKEVVKDDGSVVKRTQMRKSRTQKRTVVKDAQGKHVHLERLDDTPETLQPDALQQHLHLLLQRYCAKEEEEGEKEEEKRKKK</sequence>
<feature type="repeat" description="ANK" evidence="9">
    <location>
        <begin position="257"/>
        <end position="289"/>
    </location>
</feature>
<dbReference type="PROSITE" id="PS50017">
    <property type="entry name" value="DEATH_DOMAIN"/>
    <property type="match status" value="1"/>
</dbReference>
<feature type="repeat" description="ANK" evidence="9">
    <location>
        <begin position="356"/>
        <end position="388"/>
    </location>
</feature>
<dbReference type="Pfam" id="PF00791">
    <property type="entry name" value="ZU5"/>
    <property type="match status" value="3"/>
</dbReference>
<evidence type="ECO:0000256" key="9">
    <source>
        <dbReference type="PROSITE-ProRule" id="PRU00023"/>
    </source>
</evidence>
<dbReference type="SUPFAM" id="SSF47986">
    <property type="entry name" value="DEATH domain"/>
    <property type="match status" value="1"/>
</dbReference>
<dbReference type="GeneID" id="106577504"/>
<feature type="domain" description="ZU5" evidence="12">
    <location>
        <begin position="1218"/>
        <end position="1365"/>
    </location>
</feature>
<dbReference type="Pfam" id="PF12796">
    <property type="entry name" value="Ank_2"/>
    <property type="match status" value="5"/>
</dbReference>
<dbReference type="SMART" id="SM00005">
    <property type="entry name" value="DEATH"/>
    <property type="match status" value="1"/>
</dbReference>
<evidence type="ECO:0000256" key="10">
    <source>
        <dbReference type="SAM" id="MobiDB-lite"/>
    </source>
</evidence>
<keyword evidence="6 9" id="KW-0040">ANK repeat</keyword>
<evidence type="ECO:0000256" key="5">
    <source>
        <dbReference type="ARBA" id="ARBA00022737"/>
    </source>
</evidence>
<feature type="repeat" description="ANK" evidence="9">
    <location>
        <begin position="184"/>
        <end position="207"/>
    </location>
</feature>
<dbReference type="PANTHER" id="PTHR24123:SF49">
    <property type="entry name" value="ANKYRIN-2-LIKE ISOFORM X1"/>
    <property type="match status" value="1"/>
</dbReference>
<evidence type="ECO:0000259" key="11">
    <source>
        <dbReference type="PROSITE" id="PS50017"/>
    </source>
</evidence>
<evidence type="ECO:0000256" key="6">
    <source>
        <dbReference type="ARBA" id="ARBA00023043"/>
    </source>
</evidence>
<protein>
    <submittedName>
        <fullName evidence="14">Ankyrin-2 isoform X21</fullName>
    </submittedName>
</protein>
<feature type="repeat" description="ANK" evidence="9">
    <location>
        <begin position="785"/>
        <end position="817"/>
    </location>
</feature>
<feature type="repeat" description="ANK" evidence="9">
    <location>
        <begin position="422"/>
        <end position="454"/>
    </location>
</feature>
<dbReference type="InterPro" id="IPR011029">
    <property type="entry name" value="DEATH-like_dom_sf"/>
</dbReference>
<keyword evidence="4" id="KW-0597">Phosphoprotein</keyword>
<dbReference type="PANTHER" id="PTHR24123">
    <property type="entry name" value="ANKYRIN REPEAT-CONTAINING"/>
    <property type="match status" value="1"/>
</dbReference>
<dbReference type="SMART" id="SM00218">
    <property type="entry name" value="ZU5"/>
    <property type="match status" value="1"/>
</dbReference>
<feature type="repeat" description="ANK" evidence="9">
    <location>
        <begin position="521"/>
        <end position="553"/>
    </location>
</feature>
<dbReference type="InterPro" id="IPR000906">
    <property type="entry name" value="ZU5_dom"/>
</dbReference>
<feature type="repeat" description="ANK" evidence="9">
    <location>
        <begin position="389"/>
        <end position="421"/>
    </location>
</feature>
<feature type="domain" description="ZU5" evidence="12">
    <location>
        <begin position="1028"/>
        <end position="1216"/>
    </location>
</feature>
<keyword evidence="5" id="KW-0677">Repeat</keyword>
<evidence type="ECO:0000256" key="4">
    <source>
        <dbReference type="ARBA" id="ARBA00022553"/>
    </source>
</evidence>
<organism evidence="13 14">
    <name type="scientific">Salmo salar</name>
    <name type="common">Atlantic salmon</name>
    <dbReference type="NCBI Taxonomy" id="8030"/>
    <lineage>
        <taxon>Eukaryota</taxon>
        <taxon>Metazoa</taxon>
        <taxon>Chordata</taxon>
        <taxon>Craniata</taxon>
        <taxon>Vertebrata</taxon>
        <taxon>Euteleostomi</taxon>
        <taxon>Actinopterygii</taxon>
        <taxon>Neopterygii</taxon>
        <taxon>Teleostei</taxon>
        <taxon>Protacanthopterygii</taxon>
        <taxon>Salmoniformes</taxon>
        <taxon>Salmonidae</taxon>
        <taxon>Salmoninae</taxon>
        <taxon>Salmo</taxon>
    </lineage>
</organism>
<feature type="repeat" description="ANK" evidence="9">
    <location>
        <begin position="290"/>
        <end position="322"/>
    </location>
</feature>
<feature type="compositionally biased region" description="Basic and acidic residues" evidence="10">
    <location>
        <begin position="1528"/>
        <end position="1541"/>
    </location>
</feature>
<dbReference type="InterPro" id="IPR051165">
    <property type="entry name" value="Multifunctional_ANK_Repeat"/>
</dbReference>
<keyword evidence="7" id="KW-0472">Membrane</keyword>
<feature type="repeat" description="ANK" evidence="9">
    <location>
        <begin position="653"/>
        <end position="685"/>
    </location>
</feature>
<dbReference type="Pfam" id="PF00023">
    <property type="entry name" value="Ank"/>
    <property type="match status" value="1"/>
</dbReference>
<dbReference type="PROSITE" id="PS51145">
    <property type="entry name" value="ZU5"/>
    <property type="match status" value="2"/>
</dbReference>
<dbReference type="Pfam" id="PF13637">
    <property type="entry name" value="Ank_4"/>
    <property type="match status" value="5"/>
</dbReference>
<feature type="repeat" description="ANK" evidence="9">
    <location>
        <begin position="323"/>
        <end position="355"/>
    </location>
</feature>
<keyword evidence="3" id="KW-0963">Cytoplasm</keyword>
<dbReference type="SUPFAM" id="SSF48403">
    <property type="entry name" value="Ankyrin repeat"/>
    <property type="match status" value="3"/>
</dbReference>
<reference evidence="14" key="1">
    <citation type="submission" date="2025-08" db="UniProtKB">
        <authorList>
            <consortium name="RefSeq"/>
        </authorList>
    </citation>
    <scope>IDENTIFICATION</scope>
</reference>
<feature type="compositionally biased region" description="Basic and acidic residues" evidence="10">
    <location>
        <begin position="1721"/>
        <end position="1733"/>
    </location>
</feature>
<evidence type="ECO:0000313" key="13">
    <source>
        <dbReference type="Proteomes" id="UP001652741"/>
    </source>
</evidence>